<accession>A0ABV1RHG0</accession>
<feature type="signal peptide" evidence="2">
    <location>
        <begin position="1"/>
        <end position="24"/>
    </location>
</feature>
<dbReference type="Pfam" id="PF25917">
    <property type="entry name" value="BSH_RND"/>
    <property type="match status" value="1"/>
</dbReference>
<dbReference type="PANTHER" id="PTHR30469:SF13">
    <property type="entry name" value="HAE1 FAMILY EFFLUX PUMP MFP COMPONENT"/>
    <property type="match status" value="1"/>
</dbReference>
<evidence type="ECO:0000313" key="5">
    <source>
        <dbReference type="EMBL" id="MER2492082.1"/>
    </source>
</evidence>
<dbReference type="Gene3D" id="2.40.50.100">
    <property type="match status" value="1"/>
</dbReference>
<dbReference type="Gene3D" id="2.40.30.170">
    <property type="match status" value="1"/>
</dbReference>
<reference evidence="5 6" key="1">
    <citation type="submission" date="2024-06" db="EMBL/GenBank/DDBJ databases">
        <authorList>
            <person name="Chen R.Y."/>
        </authorList>
    </citation>
    <scope>NUCLEOTIDE SEQUENCE [LARGE SCALE GENOMIC DNA]</scope>
    <source>
        <strain evidence="5 6">D2</strain>
    </source>
</reference>
<feature type="domain" description="Multidrug resistance protein MdtA-like barrel-sandwich hybrid" evidence="3">
    <location>
        <begin position="67"/>
        <end position="186"/>
    </location>
</feature>
<dbReference type="InterPro" id="IPR058792">
    <property type="entry name" value="Beta-barrel_RND_2"/>
</dbReference>
<evidence type="ECO:0000259" key="3">
    <source>
        <dbReference type="Pfam" id="PF25917"/>
    </source>
</evidence>
<proteinExistence type="inferred from homology"/>
<sequence>MSNSYFLKSIIIATSAVWMLAACTDETPLAKNATSFKSEPVLTQAVKMHQQSLSIEAVGTSRALKSVVLYPRINGIIESVNIQAGEYVEQGKTLIQLDASEQLLLLQQAKIALEDAQRTKQRFQAAVGAGGVTQSVLDESNTALASTQVAYNRAKVLLDYHQIKAPFTGHLGITQLDPGAYINTQTPLVSLDDRSALLIMFEVAEAFYGQLKSGQKIAVAPWQNAAQVVQASVVDIDSRVDPQSRTFTVQARLDNTQDHFRPGMSFKVTLNLTGGEYPLVPETALQWGGDGAYVWQIQDQHAKRVPVVVVQRIKGEILVEADLPRGSLVVKEGIQRMREGMQVKDVTAQVQQRLLGHE</sequence>
<dbReference type="InterPro" id="IPR006143">
    <property type="entry name" value="RND_pump_MFP"/>
</dbReference>
<evidence type="ECO:0000256" key="2">
    <source>
        <dbReference type="SAM" id="SignalP"/>
    </source>
</evidence>
<evidence type="ECO:0000256" key="1">
    <source>
        <dbReference type="ARBA" id="ARBA00009477"/>
    </source>
</evidence>
<feature type="chain" id="PRO_5046082284" evidence="2">
    <location>
        <begin position="25"/>
        <end position="358"/>
    </location>
</feature>
<name>A0ABV1RHG0_9ALTE</name>
<evidence type="ECO:0000259" key="4">
    <source>
        <dbReference type="Pfam" id="PF25954"/>
    </source>
</evidence>
<keyword evidence="2" id="KW-0732">Signal</keyword>
<dbReference type="EMBL" id="JBELOE010000197">
    <property type="protein sequence ID" value="MER2492082.1"/>
    <property type="molecule type" value="Genomic_DNA"/>
</dbReference>
<dbReference type="Proteomes" id="UP001467690">
    <property type="component" value="Unassembled WGS sequence"/>
</dbReference>
<dbReference type="RefSeq" id="WP_143869739.1">
    <property type="nucleotide sequence ID" value="NZ_CP041660.1"/>
</dbReference>
<evidence type="ECO:0000313" key="6">
    <source>
        <dbReference type="Proteomes" id="UP001467690"/>
    </source>
</evidence>
<comment type="similarity">
    <text evidence="1">Belongs to the membrane fusion protein (MFP) (TC 8.A.1) family.</text>
</comment>
<dbReference type="SUPFAM" id="SSF111369">
    <property type="entry name" value="HlyD-like secretion proteins"/>
    <property type="match status" value="1"/>
</dbReference>
<dbReference type="NCBIfam" id="TIGR01730">
    <property type="entry name" value="RND_mfp"/>
    <property type="match status" value="1"/>
</dbReference>
<dbReference type="Gene3D" id="1.10.287.470">
    <property type="entry name" value="Helix hairpin bin"/>
    <property type="match status" value="1"/>
</dbReference>
<dbReference type="Gene3D" id="2.40.420.20">
    <property type="match status" value="1"/>
</dbReference>
<dbReference type="InterPro" id="IPR058625">
    <property type="entry name" value="MdtA-like_BSH"/>
</dbReference>
<organism evidence="5 6">
    <name type="scientific">Catenovulum sediminis</name>
    <dbReference type="NCBI Taxonomy" id="1740262"/>
    <lineage>
        <taxon>Bacteria</taxon>
        <taxon>Pseudomonadati</taxon>
        <taxon>Pseudomonadota</taxon>
        <taxon>Gammaproteobacteria</taxon>
        <taxon>Alteromonadales</taxon>
        <taxon>Alteromonadaceae</taxon>
        <taxon>Catenovulum</taxon>
    </lineage>
</organism>
<dbReference type="Pfam" id="PF25954">
    <property type="entry name" value="Beta-barrel_RND_2"/>
    <property type="match status" value="1"/>
</dbReference>
<comment type="caution">
    <text evidence="5">The sequence shown here is derived from an EMBL/GenBank/DDBJ whole genome shotgun (WGS) entry which is preliminary data.</text>
</comment>
<feature type="domain" description="CusB-like beta-barrel" evidence="4">
    <location>
        <begin position="201"/>
        <end position="271"/>
    </location>
</feature>
<keyword evidence="6" id="KW-1185">Reference proteome</keyword>
<protein>
    <submittedName>
        <fullName evidence="5">Efflux RND transporter periplasmic adaptor subunit</fullName>
    </submittedName>
</protein>
<dbReference type="PANTHER" id="PTHR30469">
    <property type="entry name" value="MULTIDRUG RESISTANCE PROTEIN MDTA"/>
    <property type="match status" value="1"/>
</dbReference>
<gene>
    <name evidence="5" type="ORF">ABS311_09325</name>
</gene>